<evidence type="ECO:0000313" key="3">
    <source>
        <dbReference type="EMBL" id="OAB86730.1"/>
    </source>
</evidence>
<accession>A0A176QAM2</accession>
<feature type="domain" description="Barstar (barnase inhibitor)" evidence="2">
    <location>
        <begin position="27"/>
        <end position="95"/>
    </location>
</feature>
<dbReference type="InterPro" id="IPR035905">
    <property type="entry name" value="Barstar-like_sf"/>
</dbReference>
<evidence type="ECO:0000259" key="2">
    <source>
        <dbReference type="Pfam" id="PF01337"/>
    </source>
</evidence>
<dbReference type="SUPFAM" id="SSF52038">
    <property type="entry name" value="Barstar-related"/>
    <property type="match status" value="1"/>
</dbReference>
<dbReference type="EMBL" id="LQZG01000003">
    <property type="protein sequence ID" value="OAB86730.1"/>
    <property type="molecule type" value="Genomic_DNA"/>
</dbReference>
<evidence type="ECO:0000313" key="4">
    <source>
        <dbReference type="Proteomes" id="UP000076976"/>
    </source>
</evidence>
<dbReference type="Proteomes" id="UP000076976">
    <property type="component" value="Unassembled WGS sequence"/>
</dbReference>
<dbReference type="AlphaFoldDB" id="A0A176QAM2"/>
<gene>
    <name evidence="3" type="ORF">AWH69_09775</name>
</gene>
<proteinExistence type="inferred from homology"/>
<name>A0A176QAM2_9MICO</name>
<dbReference type="STRING" id="262209.AWH69_09775"/>
<comment type="similarity">
    <text evidence="1">Belongs to the barstar family.</text>
</comment>
<dbReference type="InterPro" id="IPR000468">
    <property type="entry name" value="Barstar"/>
</dbReference>
<evidence type="ECO:0000256" key="1">
    <source>
        <dbReference type="ARBA" id="ARBA00006845"/>
    </source>
</evidence>
<dbReference type="Gene3D" id="3.30.370.10">
    <property type="entry name" value="Barstar-like"/>
    <property type="match status" value="1"/>
</dbReference>
<reference evidence="3 4" key="1">
    <citation type="submission" date="2016-01" db="EMBL/GenBank/DDBJ databases">
        <title>Janibacter melonis strain CD11_4 genome sequencing and assembly.</title>
        <authorList>
            <person name="Nair G.R."/>
            <person name="Kaur G."/>
            <person name="Chander A.M."/>
            <person name="Mayilraj S."/>
        </authorList>
    </citation>
    <scope>NUCLEOTIDE SEQUENCE [LARGE SCALE GENOMIC DNA]</scope>
    <source>
        <strain evidence="3 4">CD11-4</strain>
    </source>
</reference>
<organism evidence="3 4">
    <name type="scientific">Janibacter melonis</name>
    <dbReference type="NCBI Taxonomy" id="262209"/>
    <lineage>
        <taxon>Bacteria</taxon>
        <taxon>Bacillati</taxon>
        <taxon>Actinomycetota</taxon>
        <taxon>Actinomycetes</taxon>
        <taxon>Micrococcales</taxon>
        <taxon>Intrasporangiaceae</taxon>
        <taxon>Janibacter</taxon>
    </lineage>
</organism>
<dbReference type="RefSeq" id="WP_068274765.1">
    <property type="nucleotide sequence ID" value="NZ_LQZG01000003.1"/>
</dbReference>
<sequence>MIRLRPEAVDALLVEAMHHHVHVHVVDGGYDRETAYDAFAASFDLPEHFGRNLDALYDSLIEVATRHHGAWTLLWRPTPGSDVLEDQALLGVLGDLEHDAEQLTVAVEIARAG</sequence>
<dbReference type="Pfam" id="PF01337">
    <property type="entry name" value="Barstar"/>
    <property type="match status" value="1"/>
</dbReference>
<comment type="caution">
    <text evidence="3">The sequence shown here is derived from an EMBL/GenBank/DDBJ whole genome shotgun (WGS) entry which is preliminary data.</text>
</comment>
<protein>
    <recommendedName>
        <fullName evidence="2">Barstar (barnase inhibitor) domain-containing protein</fullName>
    </recommendedName>
</protein>
<keyword evidence="4" id="KW-1185">Reference proteome</keyword>